<comment type="caution">
    <text evidence="1">The sequence shown here is derived from an EMBL/GenBank/DDBJ whole genome shotgun (WGS) entry which is preliminary data.</text>
</comment>
<dbReference type="AlphaFoldDB" id="A0AAN9R703"/>
<dbReference type="Proteomes" id="UP001367508">
    <property type="component" value="Unassembled WGS sequence"/>
</dbReference>
<protein>
    <submittedName>
        <fullName evidence="1">Uncharacterized protein</fullName>
    </submittedName>
</protein>
<evidence type="ECO:0000313" key="1">
    <source>
        <dbReference type="EMBL" id="KAK7361536.1"/>
    </source>
</evidence>
<gene>
    <name evidence="1" type="ORF">VNO77_03605</name>
</gene>
<reference evidence="1 2" key="1">
    <citation type="submission" date="2024-01" db="EMBL/GenBank/DDBJ databases">
        <title>The genomes of 5 underutilized Papilionoideae crops provide insights into root nodulation and disease resistanc.</title>
        <authorList>
            <person name="Jiang F."/>
        </authorList>
    </citation>
    <scope>NUCLEOTIDE SEQUENCE [LARGE SCALE GENOMIC DNA]</scope>
    <source>
        <strain evidence="1">LVBAO_FW01</strain>
        <tissue evidence="1">Leaves</tissue>
    </source>
</reference>
<dbReference type="EMBL" id="JAYMYQ010000001">
    <property type="protein sequence ID" value="KAK7361536.1"/>
    <property type="molecule type" value="Genomic_DNA"/>
</dbReference>
<keyword evidence="2" id="KW-1185">Reference proteome</keyword>
<sequence length="139" mass="15047">MALESKANDLEESQRDERVNAMINTQIGIHNAGNVLSKSQMLTSNSESTTPGYDNPSCIVSRGLSSKDGTSTSICPGCPAAARTTDDAHMKEKAPLHACHYFLYHEILKVVGPAIHLSAKLPLEKAVTVRPPTQRDVYV</sequence>
<name>A0AAN9R703_CANGL</name>
<evidence type="ECO:0000313" key="2">
    <source>
        <dbReference type="Proteomes" id="UP001367508"/>
    </source>
</evidence>
<accession>A0AAN9R703</accession>
<organism evidence="1 2">
    <name type="scientific">Canavalia gladiata</name>
    <name type="common">Sword bean</name>
    <name type="synonym">Dolichos gladiatus</name>
    <dbReference type="NCBI Taxonomy" id="3824"/>
    <lineage>
        <taxon>Eukaryota</taxon>
        <taxon>Viridiplantae</taxon>
        <taxon>Streptophyta</taxon>
        <taxon>Embryophyta</taxon>
        <taxon>Tracheophyta</taxon>
        <taxon>Spermatophyta</taxon>
        <taxon>Magnoliopsida</taxon>
        <taxon>eudicotyledons</taxon>
        <taxon>Gunneridae</taxon>
        <taxon>Pentapetalae</taxon>
        <taxon>rosids</taxon>
        <taxon>fabids</taxon>
        <taxon>Fabales</taxon>
        <taxon>Fabaceae</taxon>
        <taxon>Papilionoideae</taxon>
        <taxon>50 kb inversion clade</taxon>
        <taxon>NPAAA clade</taxon>
        <taxon>indigoferoid/millettioid clade</taxon>
        <taxon>Phaseoleae</taxon>
        <taxon>Canavalia</taxon>
    </lineage>
</organism>
<proteinExistence type="predicted"/>